<organism evidence="4 5">
    <name type="scientific">Apostasia shenzhenica</name>
    <dbReference type="NCBI Taxonomy" id="1088818"/>
    <lineage>
        <taxon>Eukaryota</taxon>
        <taxon>Viridiplantae</taxon>
        <taxon>Streptophyta</taxon>
        <taxon>Embryophyta</taxon>
        <taxon>Tracheophyta</taxon>
        <taxon>Spermatophyta</taxon>
        <taxon>Magnoliopsida</taxon>
        <taxon>Liliopsida</taxon>
        <taxon>Asparagales</taxon>
        <taxon>Orchidaceae</taxon>
        <taxon>Apostasioideae</taxon>
        <taxon>Apostasia</taxon>
    </lineage>
</organism>
<dbReference type="AlphaFoldDB" id="A0A2I0B4H0"/>
<sequence>MAAGGASDYTTALRPSGERRIKLNVGGKIFETTASTLRVGGPDSLLSALSARSGTVEEDSYEPIFIDRDPDMFSVLLSLLRSGSLPSSGFRRFSKQDLSDEALYYGIESCIRSALSPPPLLGIDSTLVSTLVPAADAVSTAFHAGSDDGSLWIAHGGQISAYDWNLTHSGTVRTHLDDITSLRRVWPETAAIGSLETPGLHYYNVSSGRHVGSINWMDSSDHRVYKARVTAIAAIESGFDGGSGPIFAAFECPHRENCILMIDRSTLQIVSEIGRQPGSSTKTAAPGKLVDLPDVGGGVLFVSAVSSGAFGYSGYMRLWDPRTGTAVWETNEPGGGTRSDRFGDSFADVDADGKEMAIYKVCWKSGDLAIADMRKLGEDPWMYLEERSASLRSSGGGQNSIVHCYKGQVFLSREGGLEVWSTAEEEDDQGVKKKIFRRNLVDRPGDARRGMIRGLEAGGDRLFVSRVGLEGIEVWESSELSGGIPLL</sequence>
<dbReference type="Gene3D" id="3.30.710.10">
    <property type="entry name" value="Potassium Channel Kv1.1, Chain A"/>
    <property type="match status" value="1"/>
</dbReference>
<dbReference type="InterPro" id="IPR003131">
    <property type="entry name" value="T1-type_BTB"/>
</dbReference>
<proteinExistence type="predicted"/>
<feature type="domain" description="At2g24240-like C-terminal beta-propeller" evidence="3">
    <location>
        <begin position="137"/>
        <end position="476"/>
    </location>
</feature>
<evidence type="ECO:0000313" key="4">
    <source>
        <dbReference type="EMBL" id="PKA62679.1"/>
    </source>
</evidence>
<dbReference type="GO" id="GO:0051260">
    <property type="term" value="P:protein homooligomerization"/>
    <property type="evidence" value="ECO:0007669"/>
    <property type="project" value="InterPro"/>
</dbReference>
<accession>A0A2I0B4H0</accession>
<dbReference type="SUPFAM" id="SSF50998">
    <property type="entry name" value="Quinoprotein alcohol dehydrogenase-like"/>
    <property type="match status" value="1"/>
</dbReference>
<dbReference type="Pfam" id="PF02214">
    <property type="entry name" value="BTB_2"/>
    <property type="match status" value="1"/>
</dbReference>
<reference evidence="4 5" key="1">
    <citation type="journal article" date="2017" name="Nature">
        <title>The Apostasia genome and the evolution of orchids.</title>
        <authorList>
            <person name="Zhang G.Q."/>
            <person name="Liu K.W."/>
            <person name="Li Z."/>
            <person name="Lohaus R."/>
            <person name="Hsiao Y.Y."/>
            <person name="Niu S.C."/>
            <person name="Wang J.Y."/>
            <person name="Lin Y.C."/>
            <person name="Xu Q."/>
            <person name="Chen L.J."/>
            <person name="Yoshida K."/>
            <person name="Fujiwara S."/>
            <person name="Wang Z.W."/>
            <person name="Zhang Y.Q."/>
            <person name="Mitsuda N."/>
            <person name="Wang M."/>
            <person name="Liu G.H."/>
            <person name="Pecoraro L."/>
            <person name="Huang H.X."/>
            <person name="Xiao X.J."/>
            <person name="Lin M."/>
            <person name="Wu X.Y."/>
            <person name="Wu W.L."/>
            <person name="Chen Y.Y."/>
            <person name="Chang S.B."/>
            <person name="Sakamoto S."/>
            <person name="Ohme-Takagi M."/>
            <person name="Yagi M."/>
            <person name="Zeng S.J."/>
            <person name="Shen C.Y."/>
            <person name="Yeh C.M."/>
            <person name="Luo Y.B."/>
            <person name="Tsai W.C."/>
            <person name="Van de Peer Y."/>
            <person name="Liu Z.J."/>
        </authorList>
    </citation>
    <scope>NUCLEOTIDE SEQUENCE [LARGE SCALE GENOMIC DNA]</scope>
    <source>
        <strain evidence="5">cv. Shenzhen</strain>
        <tissue evidence="4">Stem</tissue>
    </source>
</reference>
<evidence type="ECO:0000259" key="2">
    <source>
        <dbReference type="Pfam" id="PF02214"/>
    </source>
</evidence>
<gene>
    <name evidence="4" type="ORF">AXF42_Ash012266</name>
</gene>
<dbReference type="EMBL" id="KZ451916">
    <property type="protein sequence ID" value="PKA62679.1"/>
    <property type="molecule type" value="Genomic_DNA"/>
</dbReference>
<dbReference type="SUPFAM" id="SSF54695">
    <property type="entry name" value="POZ domain"/>
    <property type="match status" value="1"/>
</dbReference>
<protein>
    <submittedName>
        <fullName evidence="4">BTB/POZ domain-containing protein</fullName>
    </submittedName>
</protein>
<comment type="pathway">
    <text evidence="1">Protein modification; protein ubiquitination.</text>
</comment>
<dbReference type="STRING" id="1088818.A0A2I0B4H0"/>
<name>A0A2I0B4H0_9ASPA</name>
<dbReference type="InterPro" id="IPR057441">
    <property type="entry name" value="Beta_prop_At2g24240"/>
</dbReference>
<dbReference type="InterPro" id="IPR011333">
    <property type="entry name" value="SKP1/BTB/POZ_sf"/>
</dbReference>
<evidence type="ECO:0000259" key="3">
    <source>
        <dbReference type="Pfam" id="PF25279"/>
    </source>
</evidence>
<feature type="domain" description="Potassium channel tetramerisation-type BTB" evidence="2">
    <location>
        <begin position="21"/>
        <end position="110"/>
    </location>
</feature>
<evidence type="ECO:0000256" key="1">
    <source>
        <dbReference type="ARBA" id="ARBA00004906"/>
    </source>
</evidence>
<dbReference type="PANTHER" id="PTHR11145:SF8">
    <property type="entry name" value="RE57120P"/>
    <property type="match status" value="1"/>
</dbReference>
<dbReference type="Proteomes" id="UP000236161">
    <property type="component" value="Unassembled WGS sequence"/>
</dbReference>
<dbReference type="InterPro" id="IPR045068">
    <property type="entry name" value="BACURD1-3"/>
</dbReference>
<dbReference type="Pfam" id="PF25279">
    <property type="entry name" value="Beta_prop_At2g24240"/>
    <property type="match status" value="1"/>
</dbReference>
<dbReference type="PANTHER" id="PTHR11145">
    <property type="entry name" value="BTB/POZ DOMAIN-CONTAINING ADAPTER FOR CUL3-MEDIATED RHOA DEGRADATION PROTEIN FAMILY MEMBER"/>
    <property type="match status" value="1"/>
</dbReference>
<keyword evidence="5" id="KW-1185">Reference proteome</keyword>
<evidence type="ECO:0000313" key="5">
    <source>
        <dbReference type="Proteomes" id="UP000236161"/>
    </source>
</evidence>
<dbReference type="OrthoDB" id="2414723at2759"/>
<dbReference type="InterPro" id="IPR011047">
    <property type="entry name" value="Quinoprotein_ADH-like_sf"/>
</dbReference>